<dbReference type="GO" id="GO:0005525">
    <property type="term" value="F:GTP binding"/>
    <property type="evidence" value="ECO:0007669"/>
    <property type="project" value="UniProtKB-KW"/>
</dbReference>
<dbReference type="Proteomes" id="UP000018144">
    <property type="component" value="Unassembled WGS sequence"/>
</dbReference>
<feature type="binding site" evidence="5">
    <location>
        <begin position="22"/>
        <end position="27"/>
    </location>
    <ligand>
        <name>GTP</name>
        <dbReference type="ChEBI" id="CHEBI:37565"/>
    </ligand>
</feature>
<dbReference type="GO" id="GO:0005759">
    <property type="term" value="C:mitochondrial matrix"/>
    <property type="evidence" value="ECO:0007669"/>
    <property type="project" value="UniProtKB-SubCell"/>
</dbReference>
<feature type="domain" description="Adenylate kinase active site lid" evidence="6">
    <location>
        <begin position="170"/>
        <end position="205"/>
    </location>
</feature>
<dbReference type="eggNOG" id="KOG3078">
    <property type="taxonomic scope" value="Eukaryota"/>
</dbReference>
<comment type="subcellular location">
    <subcellularLocation>
        <location evidence="5">Mitochondrion matrix</location>
    </subcellularLocation>
</comment>
<dbReference type="GO" id="GO:0004017">
    <property type="term" value="F:AMP kinase activity"/>
    <property type="evidence" value="ECO:0007669"/>
    <property type="project" value="InterPro"/>
</dbReference>
<dbReference type="OMA" id="IKVENTM"/>
<comment type="catalytic activity">
    <reaction evidence="5">
        <text>a ribonucleoside 5'-triphosphate + AMP = a ribonucleoside 5'-diphosphate + ADP</text>
        <dbReference type="Rhea" id="RHEA:13749"/>
        <dbReference type="ChEBI" id="CHEBI:57930"/>
        <dbReference type="ChEBI" id="CHEBI:61557"/>
        <dbReference type="ChEBI" id="CHEBI:456215"/>
        <dbReference type="ChEBI" id="CHEBI:456216"/>
        <dbReference type="EC" id="2.7.4.10"/>
    </reaction>
</comment>
<dbReference type="PROSITE" id="PS00113">
    <property type="entry name" value="ADENYLATE_KINASE"/>
    <property type="match status" value="1"/>
</dbReference>
<evidence type="ECO:0000259" key="6">
    <source>
        <dbReference type="Pfam" id="PF05191"/>
    </source>
</evidence>
<feature type="binding site" evidence="5">
    <location>
        <position position="243"/>
    </location>
    <ligand>
        <name>GTP</name>
        <dbReference type="ChEBI" id="CHEBI:37565"/>
    </ligand>
</feature>
<dbReference type="Pfam" id="PF00406">
    <property type="entry name" value="ADK"/>
    <property type="match status" value="2"/>
</dbReference>
<dbReference type="GO" id="GO:0046039">
    <property type="term" value="P:GTP metabolic process"/>
    <property type="evidence" value="ECO:0007669"/>
    <property type="project" value="UniProtKB-UniRule"/>
</dbReference>
<dbReference type="InterPro" id="IPR033690">
    <property type="entry name" value="Adenylat_kinase_CS"/>
</dbReference>
<dbReference type="Gene3D" id="3.40.50.300">
    <property type="entry name" value="P-loop containing nucleotide triphosphate hydrolases"/>
    <property type="match status" value="1"/>
</dbReference>
<dbReference type="STRING" id="1076935.U4LA54"/>
<evidence type="ECO:0000256" key="2">
    <source>
        <dbReference type="ARBA" id="ARBA00022741"/>
    </source>
</evidence>
<keyword evidence="5" id="KW-0342">GTP-binding</keyword>
<feature type="binding site" evidence="5">
    <location>
        <position position="48"/>
    </location>
    <ligand>
        <name>AMP</name>
        <dbReference type="ChEBI" id="CHEBI:456215"/>
    </ligand>
</feature>
<feature type="binding site" evidence="5">
    <location>
        <begin position="69"/>
        <end position="71"/>
    </location>
    <ligand>
        <name>AMP</name>
        <dbReference type="ChEBI" id="CHEBI:456215"/>
    </ligand>
</feature>
<feature type="binding site" evidence="5">
    <location>
        <position position="170"/>
    </location>
    <ligand>
        <name>GTP</name>
        <dbReference type="ChEBI" id="CHEBI:37565"/>
    </ligand>
</feature>
<dbReference type="SUPFAM" id="SSF52540">
    <property type="entry name" value="P-loop containing nucleoside triphosphate hydrolases"/>
    <property type="match status" value="1"/>
</dbReference>
<dbReference type="PRINTS" id="PR00094">
    <property type="entry name" value="ADENYLTKNASE"/>
</dbReference>
<evidence type="ECO:0000313" key="8">
    <source>
        <dbReference type="Proteomes" id="UP000018144"/>
    </source>
</evidence>
<dbReference type="CDD" id="cd01428">
    <property type="entry name" value="ADK"/>
    <property type="match status" value="1"/>
</dbReference>
<comment type="function">
    <text evidence="5">Involved in maintaining the homeostasis of cellular nucleotides by catalyzing the interconversion of nucleoside phosphates. Has GTP:AMP phosphotransferase and ITP:AMP phosphotransferase activities.</text>
</comment>
<keyword evidence="4 5" id="KW-0496">Mitochondrion</keyword>
<name>U4LA54_PYROM</name>
<dbReference type="EMBL" id="HF936264">
    <property type="protein sequence ID" value="CCX15842.1"/>
    <property type="molecule type" value="Genomic_DNA"/>
</dbReference>
<dbReference type="GO" id="GO:0046033">
    <property type="term" value="P:AMP metabolic process"/>
    <property type="evidence" value="ECO:0007669"/>
    <property type="project" value="UniProtKB-UniRule"/>
</dbReference>
<feature type="binding site" evidence="5">
    <location>
        <position position="214"/>
    </location>
    <ligand>
        <name>AMP</name>
        <dbReference type="ChEBI" id="CHEBI:456215"/>
    </ligand>
</feature>
<feature type="binding site" evidence="5">
    <location>
        <begin position="133"/>
        <end position="136"/>
    </location>
    <ligand>
        <name>AMP</name>
        <dbReference type="ChEBI" id="CHEBI:456215"/>
    </ligand>
</feature>
<proteinExistence type="inferred from homology"/>
<evidence type="ECO:0000256" key="1">
    <source>
        <dbReference type="ARBA" id="ARBA00022679"/>
    </source>
</evidence>
<dbReference type="Pfam" id="PF05191">
    <property type="entry name" value="ADK_lid"/>
    <property type="match status" value="1"/>
</dbReference>
<evidence type="ECO:0000313" key="7">
    <source>
        <dbReference type="EMBL" id="CCX15842.1"/>
    </source>
</evidence>
<feature type="binding site" evidence="5">
    <location>
        <position position="43"/>
    </location>
    <ligand>
        <name>AMP</name>
        <dbReference type="ChEBI" id="CHEBI:456215"/>
    </ligand>
</feature>
<dbReference type="GO" id="GO:0005524">
    <property type="term" value="F:ATP binding"/>
    <property type="evidence" value="ECO:0007669"/>
    <property type="project" value="InterPro"/>
</dbReference>
<feature type="region of interest" description="LID" evidence="5">
    <location>
        <begin position="169"/>
        <end position="206"/>
    </location>
</feature>
<dbReference type="AlphaFoldDB" id="U4LA54"/>
<dbReference type="InterPro" id="IPR028586">
    <property type="entry name" value="AK3/Ak4_mitochondrial"/>
</dbReference>
<dbReference type="GO" id="GO:0046899">
    <property type="term" value="F:nucleoside triphosphate adenylate kinase activity"/>
    <property type="evidence" value="ECO:0007669"/>
    <property type="project" value="UniProtKB-UniRule"/>
</dbReference>
<dbReference type="InterPro" id="IPR036193">
    <property type="entry name" value="ADK_active_lid_dom_sf"/>
</dbReference>
<evidence type="ECO:0000256" key="5">
    <source>
        <dbReference type="HAMAP-Rule" id="MF_03169"/>
    </source>
</evidence>
<reference evidence="7 8" key="1">
    <citation type="journal article" date="2013" name="PLoS Genet.">
        <title>The genome and development-dependent transcriptomes of Pyronema confluens: a window into fungal evolution.</title>
        <authorList>
            <person name="Traeger S."/>
            <person name="Altegoer F."/>
            <person name="Freitag M."/>
            <person name="Gabaldon T."/>
            <person name="Kempken F."/>
            <person name="Kumar A."/>
            <person name="Marcet-Houben M."/>
            <person name="Poggeler S."/>
            <person name="Stajich J.E."/>
            <person name="Nowrousian M."/>
        </authorList>
    </citation>
    <scope>NUCLEOTIDE SEQUENCE [LARGE SCALE GENOMIC DNA]</scope>
    <source>
        <strain evidence="8">CBS 100304</strain>
        <tissue evidence="7">Vegetative mycelium</tissue>
    </source>
</reference>
<comment type="subunit">
    <text evidence="5">Monomer.</text>
</comment>
<keyword evidence="8" id="KW-1185">Reference proteome</keyword>
<evidence type="ECO:0000256" key="3">
    <source>
        <dbReference type="ARBA" id="ARBA00022777"/>
    </source>
</evidence>
<dbReference type="InterPro" id="IPR027417">
    <property type="entry name" value="P-loop_NTPase"/>
</dbReference>
<evidence type="ECO:0000256" key="4">
    <source>
        <dbReference type="ARBA" id="ARBA00023128"/>
    </source>
</evidence>
<feature type="region of interest" description="NMPbind" evidence="5">
    <location>
        <begin position="42"/>
        <end position="71"/>
    </location>
</feature>
<keyword evidence="3 5" id="KW-0418">Kinase</keyword>
<dbReference type="InterPro" id="IPR000850">
    <property type="entry name" value="Adenylat/UMP-CMP_kin"/>
</dbReference>
<organism evidence="7 8">
    <name type="scientific">Pyronema omphalodes (strain CBS 100304)</name>
    <name type="common">Pyronema confluens</name>
    <dbReference type="NCBI Taxonomy" id="1076935"/>
    <lineage>
        <taxon>Eukaryota</taxon>
        <taxon>Fungi</taxon>
        <taxon>Dikarya</taxon>
        <taxon>Ascomycota</taxon>
        <taxon>Pezizomycotina</taxon>
        <taxon>Pezizomycetes</taxon>
        <taxon>Pezizales</taxon>
        <taxon>Pyronemataceae</taxon>
        <taxon>Pyronema</taxon>
    </lineage>
</organism>
<sequence>MSAAVATKLRTAARMILIGPPGSGKGTQSGRLLNQFKLSSISSGDILRENIRARTPLGVQAETIIRQGGLIADNVMVKLIVGELSKRGWVESRPTLTSGVTMSGALEILSGAAAKATRLATSESPSSSFLLDGFPRTRKQAESLDEEVDMNFVVNLDVPTDVILERIAGRMVHEPSGRVYNNGWNPPRVPGIDDVTGEPLTRRADDCPETFAKRLKAYEESTAPLLEHYDKAGLLWTVRGNSSDEITPLLDAEIVRRFA</sequence>
<dbReference type="HAMAP" id="MF_03169">
    <property type="entry name" value="Adenylate_kinase_AK3"/>
    <property type="match status" value="1"/>
</dbReference>
<dbReference type="GO" id="GO:0046041">
    <property type="term" value="P:ITP metabolic process"/>
    <property type="evidence" value="ECO:0007669"/>
    <property type="project" value="UniProtKB-UniRule"/>
</dbReference>
<dbReference type="SUPFAM" id="SSF57774">
    <property type="entry name" value="Microbial and mitochondrial ADK, insert 'zinc finger' domain"/>
    <property type="match status" value="1"/>
</dbReference>
<comment type="domain">
    <text evidence="5">Consists of three domains, a large central CORE domain and two small peripheral domains, NMPbind and LID, which undergo movements during catalysis. The LID domain closes over the site of phosphoryl transfer upon GTP binding. Assembling and dissambling the active center during each catalytic cycle provides an effective means to prevent GTP hydrolysis.</text>
</comment>
<keyword evidence="1 5" id="KW-0808">Transferase</keyword>
<feature type="binding site" evidence="5">
    <location>
        <begin position="179"/>
        <end position="180"/>
    </location>
    <ligand>
        <name>GTP</name>
        <dbReference type="ChEBI" id="CHEBI:37565"/>
    </ligand>
</feature>
<dbReference type="HAMAP" id="MF_00235">
    <property type="entry name" value="Adenylate_kinase_Adk"/>
    <property type="match status" value="1"/>
</dbReference>
<keyword evidence="2 5" id="KW-0547">Nucleotide-binding</keyword>
<comment type="similarity">
    <text evidence="5">Belongs to the adenylate kinase family. AK3 subfamily.</text>
</comment>
<dbReference type="InterPro" id="IPR007862">
    <property type="entry name" value="Adenylate_kinase_lid-dom"/>
</dbReference>
<protein>
    <recommendedName>
        <fullName evidence="5">GTP:AMP phosphotransferase, mitochondrial</fullName>
        <ecNumber evidence="5">2.7.4.10</ecNumber>
    </recommendedName>
    <alternativeName>
        <fullName evidence="5">Adenylate kinase 3</fullName>
        <shortName evidence="5">AK 3</shortName>
    </alternativeName>
</protein>
<dbReference type="OrthoDB" id="439792at2759"/>
<dbReference type="PANTHER" id="PTHR23359">
    <property type="entry name" value="NUCLEOTIDE KINASE"/>
    <property type="match status" value="1"/>
</dbReference>
<dbReference type="GO" id="GO:0006172">
    <property type="term" value="P:ADP biosynthetic process"/>
    <property type="evidence" value="ECO:0007669"/>
    <property type="project" value="UniProtKB-UniRule"/>
</dbReference>
<feature type="binding site" evidence="5">
    <location>
        <position position="203"/>
    </location>
    <ligand>
        <name>AMP</name>
        <dbReference type="ChEBI" id="CHEBI:456215"/>
    </ligand>
</feature>
<feature type="binding site" evidence="5">
    <location>
        <position position="140"/>
    </location>
    <ligand>
        <name>AMP</name>
        <dbReference type="ChEBI" id="CHEBI:456215"/>
    </ligand>
</feature>
<gene>
    <name evidence="5" type="primary">ADK2</name>
    <name evidence="7" type="ORF">PCON_02301</name>
</gene>
<accession>U4LA54</accession>
<dbReference type="EC" id="2.7.4.10" evidence="5"/>